<dbReference type="Gene3D" id="3.30.950.10">
    <property type="entry name" value="Methyltransferase, Cobalt-precorrin-4 Transmethylase, Domain 2"/>
    <property type="match status" value="1"/>
</dbReference>
<evidence type="ECO:0000256" key="3">
    <source>
        <dbReference type="ARBA" id="ARBA00022603"/>
    </source>
</evidence>
<evidence type="ECO:0000256" key="4">
    <source>
        <dbReference type="ARBA" id="ARBA00022679"/>
    </source>
</evidence>
<keyword evidence="7" id="KW-0378">Hydrolase</keyword>
<keyword evidence="5" id="KW-0949">S-adenosyl-L-methionine</keyword>
<proteinExistence type="predicted"/>
<dbReference type="GO" id="GO:0032259">
    <property type="term" value="P:methylation"/>
    <property type="evidence" value="ECO:0007669"/>
    <property type="project" value="UniProtKB-KW"/>
</dbReference>
<gene>
    <name evidence="7" type="ORF">BCF44_110321</name>
</gene>
<dbReference type="NCBIfam" id="TIGR01466">
    <property type="entry name" value="cobJ_cbiH"/>
    <property type="match status" value="1"/>
</dbReference>
<evidence type="ECO:0000256" key="1">
    <source>
        <dbReference type="ARBA" id="ARBA00004953"/>
    </source>
</evidence>
<protein>
    <submittedName>
        <fullName evidence="7">Precorrin-3B C17-methyltransferase/cobalt-precorrin 5A hydrolase/precorrin-3B C17-methyltransferase</fullName>
    </submittedName>
</protein>
<dbReference type="EMBL" id="QUNO01000010">
    <property type="protein sequence ID" value="REH42820.1"/>
    <property type="molecule type" value="Genomic_DNA"/>
</dbReference>
<dbReference type="Gene3D" id="3.40.1010.10">
    <property type="entry name" value="Cobalt-precorrin-4 Transmethylase, Domain 1"/>
    <property type="match status" value="1"/>
</dbReference>
<keyword evidence="2" id="KW-0169">Cobalamin biosynthesis</keyword>
<dbReference type="AlphaFoldDB" id="A0A3E0HD94"/>
<organism evidence="7 8">
    <name type="scientific">Kutzneria buriramensis</name>
    <dbReference type="NCBI Taxonomy" id="1045776"/>
    <lineage>
        <taxon>Bacteria</taxon>
        <taxon>Bacillati</taxon>
        <taxon>Actinomycetota</taxon>
        <taxon>Actinomycetes</taxon>
        <taxon>Pseudonocardiales</taxon>
        <taxon>Pseudonocardiaceae</taxon>
        <taxon>Kutzneria</taxon>
    </lineage>
</organism>
<dbReference type="OrthoDB" id="9804789at2"/>
<keyword evidence="4 7" id="KW-0808">Transferase</keyword>
<dbReference type="Pfam" id="PF00590">
    <property type="entry name" value="TP_methylase"/>
    <property type="match status" value="1"/>
</dbReference>
<dbReference type="InterPro" id="IPR035996">
    <property type="entry name" value="4pyrrol_Methylase_sf"/>
</dbReference>
<keyword evidence="8" id="KW-1185">Reference proteome</keyword>
<dbReference type="InterPro" id="IPR014777">
    <property type="entry name" value="4pyrrole_Mease_sub1"/>
</dbReference>
<evidence type="ECO:0000313" key="8">
    <source>
        <dbReference type="Proteomes" id="UP000256269"/>
    </source>
</evidence>
<evidence type="ECO:0000256" key="2">
    <source>
        <dbReference type="ARBA" id="ARBA00022573"/>
    </source>
</evidence>
<reference evidence="7 8" key="1">
    <citation type="submission" date="2018-08" db="EMBL/GenBank/DDBJ databases">
        <title>Genomic Encyclopedia of Archaeal and Bacterial Type Strains, Phase II (KMG-II): from individual species to whole genera.</title>
        <authorList>
            <person name="Goeker M."/>
        </authorList>
    </citation>
    <scope>NUCLEOTIDE SEQUENCE [LARGE SCALE GENOMIC DNA]</scope>
    <source>
        <strain evidence="7 8">DSM 45791</strain>
    </source>
</reference>
<evidence type="ECO:0000259" key="6">
    <source>
        <dbReference type="Pfam" id="PF00590"/>
    </source>
</evidence>
<dbReference type="InterPro" id="IPR014776">
    <property type="entry name" value="4pyrrole_Mease_sub2"/>
</dbReference>
<sequence>MTGVLTVVGLGPGDARHRTPAATTAIADAEAVYGYAAYIEACEDILRPDQIVVRGRMTEEKLRAEQAVDAAAGGRRVVLVSSGDAGVYGMATLALSNAYEIEESVRPAVHVLPGVTAALAASALVGAPLAHDFACLTLSDLLTPWEEVERRLRAVAEADLAIALYNPRSKGRPWQLGRAREVLLERRAPGTPVALVTDIARDGQRVGLTTLADLDCDEVGMTTTVLIGSSTTLRFGDWLVTPRSAAGPRSADDRSAG</sequence>
<accession>A0A3E0HD94</accession>
<dbReference type="PANTHER" id="PTHR47036">
    <property type="entry name" value="COBALT-FACTOR III C(17)-METHYLTRANSFERASE-RELATED"/>
    <property type="match status" value="1"/>
</dbReference>
<dbReference type="GO" id="GO:0016787">
    <property type="term" value="F:hydrolase activity"/>
    <property type="evidence" value="ECO:0007669"/>
    <property type="project" value="UniProtKB-KW"/>
</dbReference>
<dbReference type="SUPFAM" id="SSF53790">
    <property type="entry name" value="Tetrapyrrole methylase"/>
    <property type="match status" value="1"/>
</dbReference>
<dbReference type="RefSeq" id="WP_116177612.1">
    <property type="nucleotide sequence ID" value="NZ_CP144375.1"/>
</dbReference>
<evidence type="ECO:0000256" key="5">
    <source>
        <dbReference type="ARBA" id="ARBA00022691"/>
    </source>
</evidence>
<dbReference type="InterPro" id="IPR000878">
    <property type="entry name" value="4pyrrol_Mease"/>
</dbReference>
<dbReference type="UniPathway" id="UPA00148"/>
<comment type="caution">
    <text evidence="7">The sequence shown here is derived from an EMBL/GenBank/DDBJ whole genome shotgun (WGS) entry which is preliminary data.</text>
</comment>
<dbReference type="PANTHER" id="PTHR47036:SF1">
    <property type="entry name" value="COBALT-FACTOR III C(17)-METHYLTRANSFERASE-RELATED"/>
    <property type="match status" value="1"/>
</dbReference>
<dbReference type="InterPro" id="IPR051810">
    <property type="entry name" value="Precorrin_MeTrfase"/>
</dbReference>
<dbReference type="GO" id="GO:0008168">
    <property type="term" value="F:methyltransferase activity"/>
    <property type="evidence" value="ECO:0007669"/>
    <property type="project" value="UniProtKB-KW"/>
</dbReference>
<dbReference type="CDD" id="cd11646">
    <property type="entry name" value="Precorrin_3B_C17_MT"/>
    <property type="match status" value="1"/>
</dbReference>
<evidence type="ECO:0000313" key="7">
    <source>
        <dbReference type="EMBL" id="REH42820.1"/>
    </source>
</evidence>
<dbReference type="Proteomes" id="UP000256269">
    <property type="component" value="Unassembled WGS sequence"/>
</dbReference>
<dbReference type="InterPro" id="IPR006363">
    <property type="entry name" value="Cbl_synth_CobJ/CibH_dom"/>
</dbReference>
<dbReference type="GO" id="GO:0009236">
    <property type="term" value="P:cobalamin biosynthetic process"/>
    <property type="evidence" value="ECO:0007669"/>
    <property type="project" value="UniProtKB-UniPathway"/>
</dbReference>
<name>A0A3E0HD94_9PSEU</name>
<feature type="domain" description="Tetrapyrrole methylase" evidence="6">
    <location>
        <begin position="5"/>
        <end position="214"/>
    </location>
</feature>
<comment type="pathway">
    <text evidence="1">Cofactor biosynthesis; adenosylcobalamin biosynthesis.</text>
</comment>
<keyword evidence="3 7" id="KW-0489">Methyltransferase</keyword>